<feature type="compositionally biased region" description="Low complexity" evidence="2">
    <location>
        <begin position="558"/>
        <end position="577"/>
    </location>
</feature>
<feature type="compositionally biased region" description="Low complexity" evidence="2">
    <location>
        <begin position="335"/>
        <end position="356"/>
    </location>
</feature>
<gene>
    <name evidence="4" type="ORF">WJX74_004014</name>
</gene>
<dbReference type="InterPro" id="IPR000999">
    <property type="entry name" value="RNase_III_dom"/>
</dbReference>
<organism evidence="4 5">
    <name type="scientific">Apatococcus lobatus</name>
    <dbReference type="NCBI Taxonomy" id="904363"/>
    <lineage>
        <taxon>Eukaryota</taxon>
        <taxon>Viridiplantae</taxon>
        <taxon>Chlorophyta</taxon>
        <taxon>core chlorophytes</taxon>
        <taxon>Trebouxiophyceae</taxon>
        <taxon>Chlorellales</taxon>
        <taxon>Chlorellaceae</taxon>
        <taxon>Apatococcus</taxon>
    </lineage>
</organism>
<dbReference type="Gene3D" id="1.10.1520.10">
    <property type="entry name" value="Ribonuclease III domain"/>
    <property type="match status" value="1"/>
</dbReference>
<evidence type="ECO:0000259" key="3">
    <source>
        <dbReference type="PROSITE" id="PS50142"/>
    </source>
</evidence>
<feature type="region of interest" description="Disordered" evidence="2">
    <location>
        <begin position="512"/>
        <end position="540"/>
    </location>
</feature>
<feature type="region of interest" description="Disordered" evidence="2">
    <location>
        <begin position="555"/>
        <end position="577"/>
    </location>
</feature>
<evidence type="ECO:0000256" key="2">
    <source>
        <dbReference type="SAM" id="MobiDB-lite"/>
    </source>
</evidence>
<feature type="region of interest" description="Disordered" evidence="2">
    <location>
        <begin position="175"/>
        <end position="227"/>
    </location>
</feature>
<reference evidence="4 5" key="1">
    <citation type="journal article" date="2024" name="Nat. Commun.">
        <title>Phylogenomics reveals the evolutionary origins of lichenization in chlorophyte algae.</title>
        <authorList>
            <person name="Puginier C."/>
            <person name="Libourel C."/>
            <person name="Otte J."/>
            <person name="Skaloud P."/>
            <person name="Haon M."/>
            <person name="Grisel S."/>
            <person name="Petersen M."/>
            <person name="Berrin J.G."/>
            <person name="Delaux P.M."/>
            <person name="Dal Grande F."/>
            <person name="Keller J."/>
        </authorList>
    </citation>
    <scope>NUCLEOTIDE SEQUENCE [LARGE SCALE GENOMIC DNA]</scope>
    <source>
        <strain evidence="4 5">SAG 2145</strain>
    </source>
</reference>
<feature type="compositionally biased region" description="Acidic residues" evidence="2">
    <location>
        <begin position="358"/>
        <end position="372"/>
    </location>
</feature>
<dbReference type="PROSITE" id="PS50142">
    <property type="entry name" value="RNASE_3_2"/>
    <property type="match status" value="1"/>
</dbReference>
<dbReference type="PROSITE" id="PS00517">
    <property type="entry name" value="RNASE_3_1"/>
    <property type="match status" value="1"/>
</dbReference>
<feature type="compositionally biased region" description="Basic and acidic residues" evidence="2">
    <location>
        <begin position="240"/>
        <end position="259"/>
    </location>
</feature>
<dbReference type="SMART" id="SM00535">
    <property type="entry name" value="RIBOc"/>
    <property type="match status" value="1"/>
</dbReference>
<feature type="compositionally biased region" description="Low complexity" evidence="2">
    <location>
        <begin position="178"/>
        <end position="219"/>
    </location>
</feature>
<name>A0AAW1RTD2_9CHLO</name>
<dbReference type="Pfam" id="PF14622">
    <property type="entry name" value="Ribonucleas_3_3"/>
    <property type="match status" value="1"/>
</dbReference>
<dbReference type="PANTHER" id="PTHR14950">
    <property type="entry name" value="DICER-RELATED"/>
    <property type="match status" value="1"/>
</dbReference>
<feature type="region of interest" description="Disordered" evidence="2">
    <location>
        <begin position="240"/>
        <end position="275"/>
    </location>
</feature>
<dbReference type="SUPFAM" id="SSF69065">
    <property type="entry name" value="RNase III domain-like"/>
    <property type="match status" value="1"/>
</dbReference>
<dbReference type="PANTHER" id="PTHR14950:SF37">
    <property type="entry name" value="ENDORIBONUCLEASE DICER"/>
    <property type="match status" value="1"/>
</dbReference>
<evidence type="ECO:0000256" key="1">
    <source>
        <dbReference type="ARBA" id="ARBA00022801"/>
    </source>
</evidence>
<dbReference type="Proteomes" id="UP001438707">
    <property type="component" value="Unassembled WGS sequence"/>
</dbReference>
<sequence length="975" mass="104112">MSPCKNYSGPRLHTGTVRSLLPRFRERRKQARLLNILAAAASVSQETTTSKPASGKRKGDNLTNYIKEEADKVQPDSPWANPETIAVEGLKEGQLLFRFGDTEGWEGVAEPLGSVSYGQAWQCRRKSAIIADHPDKAADISFSFPLWHASDAAVPSPEAAKDAQQQLEAVEASLGMRTTSSISKDGSSISSTDSSSTGSSSSTSSHPSSSPSGTKGSKLTKAEKRAKLAAERLEQQAKAKAEAKVKAEAKAKAKAEAKAKASASSSDSNATELSACTTPAVADDLQATLKQAMGISANGAAEPSQNSAGASGMDPEEAGLTKKERQRRRKALANAAKSPPEPADAAAASTPTLAAEGSDGDSDTEHDFDDNPGFEMMGFYFADTDRTSPMTPDVSDPTSPIVVDDSEVAASTSEPAVYAPESPGASLSRDAPADGQDAALSSTARDATAEASTSGRDSSKDGSMEDSRAAATALKVVETVSADAYLESLQASVPPSGQLVYQNGWMTRIDDSSASGGLVARPVPSGRSKGFGNPKDLPKAASKELPKHLQELPRQAKIPGPSSANGSSASGNGAAIAAGESRRADASRLEADPAISLAQIKQLAAAPVEAQAGLLQQAVAAAVISDVPQRLAKRGPLWRLRRRFRRAWKTMIFPVTWILEAAWLKVSAVWLKARYRTLRALYTLLQPGPPAFHASPGIAQLLATAKTAGPEAAVQMSKDLGWDEEGKHEDPLSDLPRWRLEALIGGPVRNMSLFRQALTAPNALPEGQELASYERLEFLGDAVLELAIREYLFTRFDMEDEGQLTLISQMYLTNNASLCSIARRMHLDRYMATSLKRHLRTTWTDDTVLPDLLEALIGALYRDQGLAACHRFVRQQIINTTKLDPEVQPPLSRKSALISFVNTRSMGHIAFKTKPTRKVLSNGMNISTWVTEVRLNGRFLARADGNRKVCESLAAKAALLQLQSEEDDSQADEAK</sequence>
<dbReference type="SUPFAM" id="SSF54768">
    <property type="entry name" value="dsRNA-binding domain-like"/>
    <property type="match status" value="1"/>
</dbReference>
<proteinExistence type="predicted"/>
<dbReference type="AlphaFoldDB" id="A0AAW1RTD2"/>
<feature type="compositionally biased region" description="Low complexity" evidence="2">
    <location>
        <begin position="260"/>
        <end position="275"/>
    </location>
</feature>
<dbReference type="GO" id="GO:0004525">
    <property type="term" value="F:ribonuclease III activity"/>
    <property type="evidence" value="ECO:0007669"/>
    <property type="project" value="InterPro"/>
</dbReference>
<dbReference type="EMBL" id="JALJOS010000007">
    <property type="protein sequence ID" value="KAK9836597.1"/>
    <property type="molecule type" value="Genomic_DNA"/>
</dbReference>
<dbReference type="GO" id="GO:0006396">
    <property type="term" value="P:RNA processing"/>
    <property type="evidence" value="ECO:0007669"/>
    <property type="project" value="InterPro"/>
</dbReference>
<comment type="caution">
    <text evidence="4">The sequence shown here is derived from an EMBL/GenBank/DDBJ whole genome shotgun (WGS) entry which is preliminary data.</text>
</comment>
<feature type="compositionally biased region" description="Polar residues" evidence="2">
    <location>
        <begin position="439"/>
        <end position="456"/>
    </location>
</feature>
<accession>A0AAW1RTD2</accession>
<evidence type="ECO:0000313" key="5">
    <source>
        <dbReference type="Proteomes" id="UP001438707"/>
    </source>
</evidence>
<feature type="domain" description="RNase III" evidence="3">
    <location>
        <begin position="739"/>
        <end position="865"/>
    </location>
</feature>
<dbReference type="InterPro" id="IPR036389">
    <property type="entry name" value="RNase_III_sf"/>
</dbReference>
<protein>
    <recommendedName>
        <fullName evidence="3">RNase III domain-containing protein</fullName>
    </recommendedName>
</protein>
<keyword evidence="1" id="KW-0378">Hydrolase</keyword>
<feature type="region of interest" description="Disordered" evidence="2">
    <location>
        <begin position="296"/>
        <end position="469"/>
    </location>
</feature>
<evidence type="ECO:0000313" key="4">
    <source>
        <dbReference type="EMBL" id="KAK9836597.1"/>
    </source>
</evidence>
<dbReference type="CDD" id="cd00593">
    <property type="entry name" value="RIBOc"/>
    <property type="match status" value="1"/>
</dbReference>
<keyword evidence="5" id="KW-1185">Reference proteome</keyword>
<feature type="compositionally biased region" description="Basic and acidic residues" evidence="2">
    <location>
        <begin position="457"/>
        <end position="468"/>
    </location>
</feature>